<feature type="compositionally biased region" description="Polar residues" evidence="1">
    <location>
        <begin position="11"/>
        <end position="26"/>
    </location>
</feature>
<dbReference type="Proteomes" id="UP001151760">
    <property type="component" value="Unassembled WGS sequence"/>
</dbReference>
<feature type="region of interest" description="Disordered" evidence="1">
    <location>
        <begin position="71"/>
        <end position="91"/>
    </location>
</feature>
<reference evidence="2" key="2">
    <citation type="submission" date="2022-01" db="EMBL/GenBank/DDBJ databases">
        <authorList>
            <person name="Yamashiro T."/>
            <person name="Shiraishi A."/>
            <person name="Satake H."/>
            <person name="Nakayama K."/>
        </authorList>
    </citation>
    <scope>NUCLEOTIDE SEQUENCE</scope>
</reference>
<evidence type="ECO:0000256" key="1">
    <source>
        <dbReference type="SAM" id="MobiDB-lite"/>
    </source>
</evidence>
<name>A0ABQ4Y610_9ASTR</name>
<organism evidence="2 3">
    <name type="scientific">Tanacetum coccineum</name>
    <dbReference type="NCBI Taxonomy" id="301880"/>
    <lineage>
        <taxon>Eukaryota</taxon>
        <taxon>Viridiplantae</taxon>
        <taxon>Streptophyta</taxon>
        <taxon>Embryophyta</taxon>
        <taxon>Tracheophyta</taxon>
        <taxon>Spermatophyta</taxon>
        <taxon>Magnoliopsida</taxon>
        <taxon>eudicotyledons</taxon>
        <taxon>Gunneridae</taxon>
        <taxon>Pentapetalae</taxon>
        <taxon>asterids</taxon>
        <taxon>campanulids</taxon>
        <taxon>Asterales</taxon>
        <taxon>Asteraceae</taxon>
        <taxon>Asteroideae</taxon>
        <taxon>Anthemideae</taxon>
        <taxon>Anthemidinae</taxon>
        <taxon>Tanacetum</taxon>
    </lineage>
</organism>
<keyword evidence="3" id="KW-1185">Reference proteome</keyword>
<evidence type="ECO:0000313" key="2">
    <source>
        <dbReference type="EMBL" id="GJS73069.1"/>
    </source>
</evidence>
<feature type="compositionally biased region" description="Basic and acidic residues" evidence="1">
    <location>
        <begin position="105"/>
        <end position="118"/>
    </location>
</feature>
<accession>A0ABQ4Y610</accession>
<gene>
    <name evidence="2" type="ORF">Tco_0705910</name>
</gene>
<feature type="region of interest" description="Disordered" evidence="1">
    <location>
        <begin position="105"/>
        <end position="140"/>
    </location>
</feature>
<protein>
    <submittedName>
        <fullName evidence="2">Uncharacterized protein</fullName>
    </submittedName>
</protein>
<evidence type="ECO:0000313" key="3">
    <source>
        <dbReference type="Proteomes" id="UP001151760"/>
    </source>
</evidence>
<reference evidence="2" key="1">
    <citation type="journal article" date="2022" name="Int. J. Mol. Sci.">
        <title>Draft Genome of Tanacetum Coccineum: Genomic Comparison of Closely Related Tanacetum-Family Plants.</title>
        <authorList>
            <person name="Yamashiro T."/>
            <person name="Shiraishi A."/>
            <person name="Nakayama K."/>
            <person name="Satake H."/>
        </authorList>
    </citation>
    <scope>NUCLEOTIDE SEQUENCE</scope>
</reference>
<dbReference type="EMBL" id="BQNB010010127">
    <property type="protein sequence ID" value="GJS73069.1"/>
    <property type="molecule type" value="Genomic_DNA"/>
</dbReference>
<sequence length="140" mass="15687">MTNGIDYGHTSGFSTPPQIPNNTTSERPLVITTVFAATTPENMPFAYRASTSANHNPMISPDFMEANYEDYDEEREMEPRPEPNKEAIPTLRLRSPVVRRQRERVVGFEEAPNREGSRRGRNVTPPKMCRSGNMSGGVTS</sequence>
<proteinExistence type="predicted"/>
<feature type="region of interest" description="Disordered" evidence="1">
    <location>
        <begin position="1"/>
        <end position="26"/>
    </location>
</feature>
<comment type="caution">
    <text evidence="2">The sequence shown here is derived from an EMBL/GenBank/DDBJ whole genome shotgun (WGS) entry which is preliminary data.</text>
</comment>